<evidence type="ECO:0000256" key="2">
    <source>
        <dbReference type="ARBA" id="ARBA00006218"/>
    </source>
</evidence>
<proteinExistence type="inferred from homology"/>
<dbReference type="STRING" id="1169540.A0A0G4FH09"/>
<dbReference type="OMA" id="YMVKFDD"/>
<dbReference type="EMBL" id="CDMY01000436">
    <property type="protein sequence ID" value="CEM12701.1"/>
    <property type="molecule type" value="Genomic_DNA"/>
</dbReference>
<dbReference type="InterPro" id="IPR007194">
    <property type="entry name" value="TRAPP_component"/>
</dbReference>
<dbReference type="PANTHER" id="PTHR20902">
    <property type="entry name" value="41-2 PROTEIN ANTIGEN-RELATED"/>
    <property type="match status" value="1"/>
</dbReference>
<dbReference type="SUPFAM" id="SSF111126">
    <property type="entry name" value="Ligand-binding domain in the NO signalling and Golgi transport"/>
    <property type="match status" value="1"/>
</dbReference>
<sequence length="188" mass="21335">MKTSILDRQFSKSKGEVSLSLYAFLFSEMVQYCLNNVEQSQQLEDKLHEVGVRVGYRVLDLLCYRDKANRREVRLLSMLSFVSQTCWRALFGHAGDLLKGQDSELEYMINDKSLLLTKFISVPRDFSHINCGAYAAGIVEGILQSAEFPCEASAHTVEESTNPPTRSTTVLIRFASEVVEREKRLQNS</sequence>
<organism evidence="8 9">
    <name type="scientific">Vitrella brassicaformis (strain CCMP3155)</name>
    <dbReference type="NCBI Taxonomy" id="1169540"/>
    <lineage>
        <taxon>Eukaryota</taxon>
        <taxon>Sar</taxon>
        <taxon>Alveolata</taxon>
        <taxon>Colpodellida</taxon>
        <taxon>Vitrellaceae</taxon>
        <taxon>Vitrella</taxon>
    </lineage>
</organism>
<dbReference type="GO" id="GO:0006888">
    <property type="term" value="P:endoplasmic reticulum to Golgi vesicle-mediated transport"/>
    <property type="evidence" value="ECO:0007669"/>
    <property type="project" value="TreeGrafter"/>
</dbReference>
<evidence type="ECO:0000256" key="1">
    <source>
        <dbReference type="ARBA" id="ARBA00004240"/>
    </source>
</evidence>
<dbReference type="InterPro" id="IPR024096">
    <property type="entry name" value="NO_sig/Golgi_transp_ligand-bd"/>
</dbReference>
<accession>A0A0G4FH09</accession>
<dbReference type="PANTHER" id="PTHR20902:SF0">
    <property type="entry name" value="TRAFFICKING PROTEIN PARTICLE COMPLEX SUBUNIT 5"/>
    <property type="match status" value="1"/>
</dbReference>
<dbReference type="InterPro" id="IPR016696">
    <property type="entry name" value="TRAPP-I_su5"/>
</dbReference>
<comment type="subunit">
    <text evidence="7">Part of the multisubunit TRAPP (transport protein particle) complex.</text>
</comment>
<comment type="similarity">
    <text evidence="2 7">Belongs to the TRAPP small subunits family. BET3 subfamily.</text>
</comment>
<evidence type="ECO:0000313" key="9">
    <source>
        <dbReference type="Proteomes" id="UP000041254"/>
    </source>
</evidence>
<reference evidence="8 9" key="1">
    <citation type="submission" date="2014-11" db="EMBL/GenBank/DDBJ databases">
        <authorList>
            <person name="Zhu J."/>
            <person name="Qi W."/>
            <person name="Song R."/>
        </authorList>
    </citation>
    <scope>NUCLEOTIDE SEQUENCE [LARGE SCALE GENOMIC DNA]</scope>
</reference>
<dbReference type="Proteomes" id="UP000041254">
    <property type="component" value="Unassembled WGS sequence"/>
</dbReference>
<evidence type="ECO:0000256" key="6">
    <source>
        <dbReference type="ARBA" id="ARBA00023034"/>
    </source>
</evidence>
<evidence type="ECO:0000256" key="3">
    <source>
        <dbReference type="ARBA" id="ARBA00022448"/>
    </source>
</evidence>
<dbReference type="VEuPathDB" id="CryptoDB:Vbra_15419"/>
<keyword evidence="5 7" id="KW-0931">ER-Golgi transport</keyword>
<dbReference type="FunCoup" id="A0A0G4FH09">
    <property type="interactions" value="138"/>
</dbReference>
<dbReference type="GO" id="GO:1990070">
    <property type="term" value="C:TRAPPI protein complex"/>
    <property type="evidence" value="ECO:0007669"/>
    <property type="project" value="TreeGrafter"/>
</dbReference>
<evidence type="ECO:0000256" key="5">
    <source>
        <dbReference type="ARBA" id="ARBA00022892"/>
    </source>
</evidence>
<gene>
    <name evidence="8" type="ORF">Vbra_15419</name>
</gene>
<dbReference type="CDD" id="cd14943">
    <property type="entry name" value="TRAPPC5_Trs31"/>
    <property type="match status" value="1"/>
</dbReference>
<dbReference type="InParanoid" id="A0A0G4FH09"/>
<name>A0A0G4FH09_VITBC</name>
<evidence type="ECO:0000256" key="7">
    <source>
        <dbReference type="PIRNR" id="PIRNR017479"/>
    </source>
</evidence>
<dbReference type="OrthoDB" id="10254842at2759"/>
<dbReference type="AlphaFoldDB" id="A0A0G4FH09"/>
<dbReference type="Pfam" id="PF04051">
    <property type="entry name" value="TRAPP"/>
    <property type="match status" value="1"/>
</dbReference>
<evidence type="ECO:0000256" key="4">
    <source>
        <dbReference type="ARBA" id="ARBA00022824"/>
    </source>
</evidence>
<dbReference type="PhylomeDB" id="A0A0G4FH09"/>
<keyword evidence="4 7" id="KW-0256">Endoplasmic reticulum</keyword>
<keyword evidence="3 7" id="KW-0813">Transport</keyword>
<comment type="subcellular location">
    <subcellularLocation>
        <location evidence="1">Endoplasmic reticulum</location>
    </subcellularLocation>
    <subcellularLocation>
        <location evidence="7">Golgi apparatus</location>
        <location evidence="7">cis-Golgi network</location>
    </subcellularLocation>
</comment>
<evidence type="ECO:0000313" key="8">
    <source>
        <dbReference type="EMBL" id="CEM12701.1"/>
    </source>
</evidence>
<protein>
    <recommendedName>
        <fullName evidence="7">Trafficking protein particle complex subunit</fullName>
    </recommendedName>
</protein>
<dbReference type="GO" id="GO:1990072">
    <property type="term" value="C:TRAPPIII protein complex"/>
    <property type="evidence" value="ECO:0007669"/>
    <property type="project" value="TreeGrafter"/>
</dbReference>
<dbReference type="GO" id="GO:1990071">
    <property type="term" value="C:TRAPPII protein complex"/>
    <property type="evidence" value="ECO:0007669"/>
    <property type="project" value="TreeGrafter"/>
</dbReference>
<dbReference type="Gene3D" id="3.30.1380.20">
    <property type="entry name" value="Trafficking protein particle complex subunit 3"/>
    <property type="match status" value="1"/>
</dbReference>
<dbReference type="FunFam" id="3.30.1380.20:FF:000002">
    <property type="entry name" value="Trafficking protein particle complex subunit"/>
    <property type="match status" value="1"/>
</dbReference>
<dbReference type="GO" id="GO:0005783">
    <property type="term" value="C:endoplasmic reticulum"/>
    <property type="evidence" value="ECO:0007669"/>
    <property type="project" value="UniProtKB-SubCell"/>
</dbReference>
<dbReference type="PIRSF" id="PIRSF017479">
    <property type="entry name" value="TRAPP_I_complex_Trs31"/>
    <property type="match status" value="1"/>
</dbReference>
<keyword evidence="9" id="KW-1185">Reference proteome</keyword>
<keyword evidence="6 7" id="KW-0333">Golgi apparatus</keyword>